<feature type="transmembrane region" description="Helical" evidence="1">
    <location>
        <begin position="6"/>
        <end position="22"/>
    </location>
</feature>
<accession>A0A4U8PZ81</accession>
<proteinExistence type="predicted"/>
<evidence type="ECO:0000313" key="3">
    <source>
        <dbReference type="Proteomes" id="UP000306509"/>
    </source>
</evidence>
<keyword evidence="1" id="KW-0812">Transmembrane</keyword>
<dbReference type="AlphaFoldDB" id="A0A4U8PZ81"/>
<dbReference type="RefSeq" id="WP_027294970.1">
    <property type="nucleotide sequence ID" value="NZ_JBHTNY010000051.1"/>
</dbReference>
<evidence type="ECO:0008006" key="4">
    <source>
        <dbReference type="Google" id="ProtNLM"/>
    </source>
</evidence>
<evidence type="ECO:0000313" key="2">
    <source>
        <dbReference type="EMBL" id="TLC97536.1"/>
    </source>
</evidence>
<gene>
    <name evidence="2" type="ORF">DSM106044_05616</name>
</gene>
<comment type="caution">
    <text evidence="2">The sequence shown here is derived from an EMBL/GenBank/DDBJ whole genome shotgun (WGS) entry which is preliminary data.</text>
</comment>
<organism evidence="2 3">
    <name type="scientific">Robinsoniella peoriensis</name>
    <dbReference type="NCBI Taxonomy" id="180332"/>
    <lineage>
        <taxon>Bacteria</taxon>
        <taxon>Bacillati</taxon>
        <taxon>Bacillota</taxon>
        <taxon>Clostridia</taxon>
        <taxon>Lachnospirales</taxon>
        <taxon>Lachnospiraceae</taxon>
        <taxon>Robinsoniella</taxon>
    </lineage>
</organism>
<feature type="transmembrane region" description="Helical" evidence="1">
    <location>
        <begin position="73"/>
        <end position="90"/>
    </location>
</feature>
<keyword evidence="1" id="KW-1133">Transmembrane helix</keyword>
<dbReference type="EMBL" id="QGQD01000118">
    <property type="protein sequence ID" value="TLC97536.1"/>
    <property type="molecule type" value="Genomic_DNA"/>
</dbReference>
<feature type="transmembrane region" description="Helical" evidence="1">
    <location>
        <begin position="43"/>
        <end position="61"/>
    </location>
</feature>
<name>A0A4U8PZ81_9FIRM</name>
<dbReference type="Proteomes" id="UP000306509">
    <property type="component" value="Unassembled WGS sequence"/>
</dbReference>
<sequence length="120" mass="13773">MQVILGFVLMIIGISYCTESILSTHKRALRLVKQADQNEYFSFCARIFFVSSFFVFLSKIAYLAEAISYQQNIYFVLGICIIGFVLVLFINKRKTGMFFLVNTVQGDKNKLYVGKKALEK</sequence>
<evidence type="ECO:0000256" key="1">
    <source>
        <dbReference type="SAM" id="Phobius"/>
    </source>
</evidence>
<protein>
    <recommendedName>
        <fullName evidence="4">DUF3784 domain-containing protein</fullName>
    </recommendedName>
</protein>
<keyword evidence="1" id="KW-0472">Membrane</keyword>
<keyword evidence="3" id="KW-1185">Reference proteome</keyword>
<reference evidence="2 3" key="1">
    <citation type="journal article" date="2019" name="Anaerobe">
        <title>Detection of Robinsoniella peoriensis in multiple bone samples of a trauma patient.</title>
        <authorList>
            <person name="Schrottner P."/>
            <person name="Hartwich K."/>
            <person name="Bunk B."/>
            <person name="Schober I."/>
            <person name="Helbig S."/>
            <person name="Rudolph W.W."/>
            <person name="Gunzer F."/>
        </authorList>
    </citation>
    <scope>NUCLEOTIDE SEQUENCE [LARGE SCALE GENOMIC DNA]</scope>
    <source>
        <strain evidence="2 3">DSM 106044</strain>
    </source>
</reference>